<dbReference type="PANTHER" id="PTHR30474">
    <property type="entry name" value="CELL CYCLE PROTEIN"/>
    <property type="match status" value="1"/>
</dbReference>
<dbReference type="GO" id="GO:0008360">
    <property type="term" value="P:regulation of cell shape"/>
    <property type="evidence" value="ECO:0007669"/>
    <property type="project" value="UniProtKB-KW"/>
</dbReference>
<comment type="catalytic activity">
    <reaction evidence="15">
        <text>[GlcNAc-(1-&gt;4)-Mur2Ac(oyl-L-Ala-gamma-D-Glu-L-Lys-D-Ala-D-Ala)](n)-di-trans,octa-cis-undecaprenyl diphosphate + beta-D-GlcNAc-(1-&gt;4)-Mur2Ac(oyl-L-Ala-gamma-D-Glu-L-Lys-D-Ala-D-Ala)-di-trans,octa-cis-undecaprenyl diphosphate = [GlcNAc-(1-&gt;4)-Mur2Ac(oyl-L-Ala-gamma-D-Glu-L-Lys-D-Ala-D-Ala)](n+1)-di-trans,octa-cis-undecaprenyl diphosphate + di-trans,octa-cis-undecaprenyl diphosphate + H(+)</text>
        <dbReference type="Rhea" id="RHEA:23708"/>
        <dbReference type="Rhea" id="RHEA-COMP:9602"/>
        <dbReference type="Rhea" id="RHEA-COMP:9603"/>
        <dbReference type="ChEBI" id="CHEBI:15378"/>
        <dbReference type="ChEBI" id="CHEBI:58405"/>
        <dbReference type="ChEBI" id="CHEBI:60033"/>
        <dbReference type="ChEBI" id="CHEBI:78435"/>
        <dbReference type="EC" id="2.4.99.28"/>
    </reaction>
</comment>
<dbReference type="GO" id="GO:0008955">
    <property type="term" value="F:peptidoglycan glycosyltransferase activity"/>
    <property type="evidence" value="ECO:0007669"/>
    <property type="project" value="UniProtKB-EC"/>
</dbReference>
<evidence type="ECO:0000256" key="17">
    <source>
        <dbReference type="SAM" id="Phobius"/>
    </source>
</evidence>
<dbReference type="PROSITE" id="PS00428">
    <property type="entry name" value="FTSW_RODA_SPOVE"/>
    <property type="match status" value="1"/>
</dbReference>
<evidence type="ECO:0000256" key="11">
    <source>
        <dbReference type="ARBA" id="ARBA00038053"/>
    </source>
</evidence>
<proteinExistence type="inferred from homology"/>
<feature type="transmembrane region" description="Helical" evidence="17">
    <location>
        <begin position="77"/>
        <end position="95"/>
    </location>
</feature>
<comment type="function">
    <text evidence="16">Peptidoglycan polymerase that is essential for cell division.</text>
</comment>
<accession>A0A841ZJQ8</accession>
<sequence length="387" mass="43211">MYLVKNKTILLSFLLLSLYSVILVYSASFQTALVRYEVSAHYFALRQFLFFMFGFFLLLVVSHLNEQIVVNGKAIKWMYGVSFFMLLAVLFLGVTTNSAQRWLNIFGFMFQPTEVLKLLVILFTATYFTYFGKQIEKSDRPLFLYLFLLLLLVGLIILQPDLGTAGIVFVAALSQLIVSGLSLRRIFKVILFLVGVSLVAFLLVYLVHPDFFSSTKMARFSYLDPFNKANLNASYQLRNGYYAIGSGGFWGSGFGSGIQKLGYLPEAHTDFIMAVISEELGALGLFLYLSLIFILIKQAFRVIFFSSSTFDNLVAVGVVSWISIQIFFNLGGVSGIIPLTGVPLPFMSYGGSSILALACGLGFVRAGERRMKKQNGEGESYAIQKKN</sequence>
<feature type="transmembrane region" description="Helical" evidence="17">
    <location>
        <begin position="115"/>
        <end position="130"/>
    </location>
</feature>
<comment type="subcellular location">
    <subcellularLocation>
        <location evidence="1">Membrane</location>
        <topology evidence="1">Multi-pass membrane protein</topology>
    </subcellularLocation>
</comment>
<evidence type="ECO:0000256" key="4">
    <source>
        <dbReference type="ARBA" id="ARBA00022692"/>
    </source>
</evidence>
<feature type="transmembrane region" description="Helical" evidence="17">
    <location>
        <begin position="280"/>
        <end position="300"/>
    </location>
</feature>
<feature type="transmembrane region" description="Helical" evidence="17">
    <location>
        <begin position="312"/>
        <end position="340"/>
    </location>
</feature>
<keyword evidence="6" id="KW-0573">Peptidoglycan synthesis</keyword>
<feature type="transmembrane region" description="Helical" evidence="17">
    <location>
        <begin position="346"/>
        <end position="364"/>
    </location>
</feature>
<keyword evidence="7 17" id="KW-1133">Transmembrane helix</keyword>
<keyword evidence="3" id="KW-0808">Transferase</keyword>
<evidence type="ECO:0000256" key="6">
    <source>
        <dbReference type="ARBA" id="ARBA00022984"/>
    </source>
</evidence>
<evidence type="ECO:0000256" key="15">
    <source>
        <dbReference type="ARBA" id="ARBA00049902"/>
    </source>
</evidence>
<dbReference type="EMBL" id="JAARRM010000001">
    <property type="protein sequence ID" value="MBC1520406.1"/>
    <property type="molecule type" value="Genomic_DNA"/>
</dbReference>
<reference evidence="18 19" key="1">
    <citation type="submission" date="2020-03" db="EMBL/GenBank/DDBJ databases">
        <title>Soil Listeria distribution.</title>
        <authorList>
            <person name="Liao J."/>
            <person name="Wiedmann M."/>
        </authorList>
    </citation>
    <scope>NUCLEOTIDE SEQUENCE [LARGE SCALE GENOMIC DNA]</scope>
    <source>
        <strain evidence="18 19">FSL L7-1507</strain>
    </source>
</reference>
<dbReference type="GO" id="GO:0005886">
    <property type="term" value="C:plasma membrane"/>
    <property type="evidence" value="ECO:0007669"/>
    <property type="project" value="TreeGrafter"/>
</dbReference>
<dbReference type="Proteomes" id="UP000559885">
    <property type="component" value="Unassembled WGS sequence"/>
</dbReference>
<dbReference type="InterPro" id="IPR001182">
    <property type="entry name" value="FtsW/RodA"/>
</dbReference>
<protein>
    <recommendedName>
        <fullName evidence="12">Probable peptidoglycan glycosyltransferase FtsW</fullName>
        <ecNumber evidence="14">2.4.99.28</ecNumber>
    </recommendedName>
    <alternativeName>
        <fullName evidence="13">Cell division protein FtsW</fullName>
    </alternativeName>
    <alternativeName>
        <fullName evidence="10">Cell wall polymerase</fullName>
    </alternativeName>
    <alternativeName>
        <fullName evidence="9">Peptidoglycan polymerase</fullName>
    </alternativeName>
</protein>
<evidence type="ECO:0000256" key="2">
    <source>
        <dbReference type="ARBA" id="ARBA00022676"/>
    </source>
</evidence>
<evidence type="ECO:0000256" key="10">
    <source>
        <dbReference type="ARBA" id="ARBA00033270"/>
    </source>
</evidence>
<dbReference type="RefSeq" id="WP_185371977.1">
    <property type="nucleotide sequence ID" value="NZ_JAARRM010000001.1"/>
</dbReference>
<dbReference type="GO" id="GO:0009252">
    <property type="term" value="P:peptidoglycan biosynthetic process"/>
    <property type="evidence" value="ECO:0007669"/>
    <property type="project" value="UniProtKB-KW"/>
</dbReference>
<gene>
    <name evidence="18" type="ORF">HB912_01955</name>
</gene>
<keyword evidence="4 17" id="KW-0812">Transmembrane</keyword>
<evidence type="ECO:0000313" key="18">
    <source>
        <dbReference type="EMBL" id="MBC1520406.1"/>
    </source>
</evidence>
<dbReference type="InterPro" id="IPR018365">
    <property type="entry name" value="Cell_cycle_FtsW-rel_CS"/>
</dbReference>
<dbReference type="Pfam" id="PF01098">
    <property type="entry name" value="FTSW_RODA_SPOVE"/>
    <property type="match status" value="1"/>
</dbReference>
<feature type="transmembrane region" description="Helical" evidence="17">
    <location>
        <begin position="42"/>
        <end position="65"/>
    </location>
</feature>
<keyword evidence="8 17" id="KW-0472">Membrane</keyword>
<comment type="similarity">
    <text evidence="11">Belongs to the SEDS family. FtsW subfamily.</text>
</comment>
<feature type="transmembrane region" description="Helical" evidence="17">
    <location>
        <begin position="190"/>
        <end position="208"/>
    </location>
</feature>
<evidence type="ECO:0000256" key="5">
    <source>
        <dbReference type="ARBA" id="ARBA00022960"/>
    </source>
</evidence>
<dbReference type="GO" id="GO:0015648">
    <property type="term" value="F:lipid-linked peptidoglycan transporter activity"/>
    <property type="evidence" value="ECO:0007669"/>
    <property type="project" value="TreeGrafter"/>
</dbReference>
<keyword evidence="5" id="KW-0133">Cell shape</keyword>
<name>A0A841ZJQ8_9LIST</name>
<evidence type="ECO:0000256" key="14">
    <source>
        <dbReference type="ARBA" id="ARBA00044770"/>
    </source>
</evidence>
<evidence type="ECO:0000256" key="1">
    <source>
        <dbReference type="ARBA" id="ARBA00004141"/>
    </source>
</evidence>
<evidence type="ECO:0000256" key="16">
    <source>
        <dbReference type="ARBA" id="ARBA00049966"/>
    </source>
</evidence>
<feature type="transmembrane region" description="Helical" evidence="17">
    <location>
        <begin position="165"/>
        <end position="183"/>
    </location>
</feature>
<dbReference type="AlphaFoldDB" id="A0A841ZJQ8"/>
<dbReference type="GO" id="GO:0051301">
    <property type="term" value="P:cell division"/>
    <property type="evidence" value="ECO:0007669"/>
    <property type="project" value="InterPro"/>
</dbReference>
<dbReference type="PANTHER" id="PTHR30474:SF2">
    <property type="entry name" value="PEPTIDOGLYCAN GLYCOSYLTRANSFERASE FTSW-RELATED"/>
    <property type="match status" value="1"/>
</dbReference>
<comment type="caution">
    <text evidence="18">The sequence shown here is derived from an EMBL/GenBank/DDBJ whole genome shotgun (WGS) entry which is preliminary data.</text>
</comment>
<evidence type="ECO:0000256" key="8">
    <source>
        <dbReference type="ARBA" id="ARBA00023136"/>
    </source>
</evidence>
<organism evidence="18 19">
    <name type="scientific">Listeria aquatica</name>
    <dbReference type="NCBI Taxonomy" id="1494960"/>
    <lineage>
        <taxon>Bacteria</taxon>
        <taxon>Bacillati</taxon>
        <taxon>Bacillota</taxon>
        <taxon>Bacilli</taxon>
        <taxon>Bacillales</taxon>
        <taxon>Listeriaceae</taxon>
        <taxon>Listeria</taxon>
    </lineage>
</organism>
<evidence type="ECO:0000256" key="12">
    <source>
        <dbReference type="ARBA" id="ARBA00041185"/>
    </source>
</evidence>
<evidence type="ECO:0000313" key="19">
    <source>
        <dbReference type="Proteomes" id="UP000559885"/>
    </source>
</evidence>
<evidence type="ECO:0000256" key="7">
    <source>
        <dbReference type="ARBA" id="ARBA00022989"/>
    </source>
</evidence>
<dbReference type="EC" id="2.4.99.28" evidence="14"/>
<evidence type="ECO:0000256" key="9">
    <source>
        <dbReference type="ARBA" id="ARBA00032370"/>
    </source>
</evidence>
<dbReference type="GO" id="GO:0032153">
    <property type="term" value="C:cell division site"/>
    <property type="evidence" value="ECO:0007669"/>
    <property type="project" value="TreeGrafter"/>
</dbReference>
<evidence type="ECO:0000256" key="13">
    <source>
        <dbReference type="ARBA" id="ARBA00041418"/>
    </source>
</evidence>
<keyword evidence="2" id="KW-0328">Glycosyltransferase</keyword>
<evidence type="ECO:0000256" key="3">
    <source>
        <dbReference type="ARBA" id="ARBA00022679"/>
    </source>
</evidence>
<feature type="transmembrane region" description="Helical" evidence="17">
    <location>
        <begin position="142"/>
        <end position="159"/>
    </location>
</feature>